<dbReference type="SUPFAM" id="SSF50156">
    <property type="entry name" value="PDZ domain-like"/>
    <property type="match status" value="1"/>
</dbReference>
<evidence type="ECO:0000313" key="13">
    <source>
        <dbReference type="EMBL" id="ATS17872.1"/>
    </source>
</evidence>
<evidence type="ECO:0000256" key="2">
    <source>
        <dbReference type="ARBA" id="ARBA00004141"/>
    </source>
</evidence>
<dbReference type="OrthoDB" id="9782003at2"/>
<name>A0A2D2Q042_PARLV</name>
<dbReference type="GO" id="GO:0006508">
    <property type="term" value="P:proteolysis"/>
    <property type="evidence" value="ECO:0007669"/>
    <property type="project" value="UniProtKB-KW"/>
</dbReference>
<dbReference type="Gene3D" id="2.30.42.10">
    <property type="match status" value="1"/>
</dbReference>
<evidence type="ECO:0000256" key="10">
    <source>
        <dbReference type="ARBA" id="ARBA00023136"/>
    </source>
</evidence>
<dbReference type="PANTHER" id="PTHR42837">
    <property type="entry name" value="REGULATOR OF SIGMA-E PROTEASE RSEP"/>
    <property type="match status" value="1"/>
</dbReference>
<proteinExistence type="inferred from homology"/>
<dbReference type="GO" id="GO:0016020">
    <property type="term" value="C:membrane"/>
    <property type="evidence" value="ECO:0007669"/>
    <property type="project" value="UniProtKB-SubCell"/>
</dbReference>
<dbReference type="GO" id="GO:0004222">
    <property type="term" value="F:metalloendopeptidase activity"/>
    <property type="evidence" value="ECO:0007669"/>
    <property type="project" value="InterPro"/>
</dbReference>
<evidence type="ECO:0000313" key="14">
    <source>
        <dbReference type="Proteomes" id="UP000231057"/>
    </source>
</evidence>
<evidence type="ECO:0000256" key="6">
    <source>
        <dbReference type="ARBA" id="ARBA00022801"/>
    </source>
</evidence>
<protein>
    <recommendedName>
        <fullName evidence="11">Zinc metalloprotease</fullName>
        <ecNumber evidence="11">3.4.24.-</ecNumber>
    </recommendedName>
</protein>
<gene>
    <name evidence="13" type="ORF">BRW62_02910</name>
</gene>
<dbReference type="NCBIfam" id="TIGR00054">
    <property type="entry name" value="RIP metalloprotease RseP"/>
    <property type="match status" value="2"/>
</dbReference>
<evidence type="ECO:0000256" key="9">
    <source>
        <dbReference type="ARBA" id="ARBA00023049"/>
    </source>
</evidence>
<keyword evidence="8 11" id="KW-1133">Transmembrane helix</keyword>
<dbReference type="AlphaFoldDB" id="A0A2D2Q042"/>
<dbReference type="CDD" id="cd23081">
    <property type="entry name" value="cpPDZ_EcRseP-like"/>
    <property type="match status" value="1"/>
</dbReference>
<keyword evidence="9 11" id="KW-0482">Metalloprotease</keyword>
<keyword evidence="10 11" id="KW-0472">Membrane</keyword>
<evidence type="ECO:0000259" key="12">
    <source>
        <dbReference type="PROSITE" id="PS50106"/>
    </source>
</evidence>
<comment type="subcellular location">
    <subcellularLocation>
        <location evidence="2">Membrane</location>
        <topology evidence="2">Multi-pass membrane protein</topology>
    </subcellularLocation>
</comment>
<feature type="transmembrane region" description="Helical" evidence="11">
    <location>
        <begin position="287"/>
        <end position="308"/>
    </location>
</feature>
<dbReference type="PROSITE" id="PS50106">
    <property type="entry name" value="PDZ"/>
    <property type="match status" value="1"/>
</dbReference>
<dbReference type="CDD" id="cd06163">
    <property type="entry name" value="S2P-M50_PDZ_RseP-like"/>
    <property type="match status" value="1"/>
</dbReference>
<dbReference type="Pfam" id="PF02163">
    <property type="entry name" value="Peptidase_M50"/>
    <property type="match status" value="1"/>
</dbReference>
<dbReference type="Pfam" id="PF17820">
    <property type="entry name" value="PDZ_6"/>
    <property type="match status" value="1"/>
</dbReference>
<dbReference type="EC" id="3.4.24.-" evidence="11"/>
<dbReference type="InterPro" id="IPR036034">
    <property type="entry name" value="PDZ_sf"/>
</dbReference>
<dbReference type="InterPro" id="IPR041489">
    <property type="entry name" value="PDZ_6"/>
</dbReference>
<feature type="transmembrane region" description="Helical" evidence="11">
    <location>
        <begin position="95"/>
        <end position="115"/>
    </location>
</feature>
<feature type="domain" description="PDZ" evidence="12">
    <location>
        <begin position="118"/>
        <end position="163"/>
    </location>
</feature>
<evidence type="ECO:0000256" key="1">
    <source>
        <dbReference type="ARBA" id="ARBA00001947"/>
    </source>
</evidence>
<comment type="cofactor">
    <cofactor evidence="1 11">
        <name>Zn(2+)</name>
        <dbReference type="ChEBI" id="CHEBI:29105"/>
    </cofactor>
</comment>
<evidence type="ECO:0000256" key="4">
    <source>
        <dbReference type="ARBA" id="ARBA00022670"/>
    </source>
</evidence>
<keyword evidence="5 11" id="KW-0812">Transmembrane</keyword>
<accession>A0A2D2Q042</accession>
<comment type="similarity">
    <text evidence="3 11">Belongs to the peptidase M50B family.</text>
</comment>
<feature type="transmembrane region" description="Helical" evidence="11">
    <location>
        <begin position="334"/>
        <end position="352"/>
    </location>
</feature>
<dbReference type="KEGG" id="slw:BRW62_02910"/>
<dbReference type="Proteomes" id="UP000231057">
    <property type="component" value="Chromosome"/>
</dbReference>
<keyword evidence="11" id="KW-0479">Metal-binding</keyword>
<evidence type="ECO:0000256" key="7">
    <source>
        <dbReference type="ARBA" id="ARBA00022833"/>
    </source>
</evidence>
<dbReference type="EMBL" id="CP018092">
    <property type="protein sequence ID" value="ATS17872.1"/>
    <property type="molecule type" value="Genomic_DNA"/>
</dbReference>
<organism evidence="13 14">
    <name type="scientific">Parathermosynechococcus lividus PCC 6715</name>
    <dbReference type="NCBI Taxonomy" id="1917166"/>
    <lineage>
        <taxon>Bacteria</taxon>
        <taxon>Bacillati</taxon>
        <taxon>Cyanobacteriota</taxon>
        <taxon>Cyanophyceae</taxon>
        <taxon>Acaryochloridales</taxon>
        <taxon>Thermosynechococcaceae</taxon>
        <taxon>Parathermosynechococcus</taxon>
    </lineage>
</organism>
<sequence length="368" mass="39549">MSMVAVAVAIAILGILIFVHELGHFLAARSQGIYVNRFSIGFGPILWKYQGAQTEYALRLIPLGGYVGFPDDDPNSAVPASDPNLLSNRPILDRAIVISAGVIANLLFAYLLFLVQMGVLGVSHATYYDGVLVPALVPESSLVATKAGIQPGDLIISVEGKPLTASASSLPTLMKAIQQHPNQPLTLEIQRQGIVKQVTLIPEVNSDGQARIGVQLAPHVEVHRERTWNPITLATAAAAEFQNVILLTFDGFRELFQHFDQAAQQVSGPVAIVAMGADIARSNAEQLFTFTALISINLAIINILPLPALDGGQLLFLLIEALRGRPLPNRIQEGVMQTGLVLLLGLGMVLIVRDTVNLTGLAWVQQLF</sequence>
<keyword evidence="4 13" id="KW-0645">Protease</keyword>
<dbReference type="SMART" id="SM00228">
    <property type="entry name" value="PDZ"/>
    <property type="match status" value="1"/>
</dbReference>
<dbReference type="GO" id="GO:0046872">
    <property type="term" value="F:metal ion binding"/>
    <property type="evidence" value="ECO:0007669"/>
    <property type="project" value="UniProtKB-KW"/>
</dbReference>
<keyword evidence="14" id="KW-1185">Reference proteome</keyword>
<dbReference type="InterPro" id="IPR001478">
    <property type="entry name" value="PDZ"/>
</dbReference>
<evidence type="ECO:0000256" key="3">
    <source>
        <dbReference type="ARBA" id="ARBA00007931"/>
    </source>
</evidence>
<dbReference type="InterPro" id="IPR004387">
    <property type="entry name" value="Pept_M50_Zn"/>
</dbReference>
<evidence type="ECO:0000256" key="8">
    <source>
        <dbReference type="ARBA" id="ARBA00022989"/>
    </source>
</evidence>
<evidence type="ECO:0000256" key="11">
    <source>
        <dbReference type="RuleBase" id="RU362031"/>
    </source>
</evidence>
<dbReference type="InterPro" id="IPR008915">
    <property type="entry name" value="Peptidase_M50"/>
</dbReference>
<keyword evidence="7 11" id="KW-0862">Zinc</keyword>
<dbReference type="PANTHER" id="PTHR42837:SF2">
    <property type="entry name" value="MEMBRANE METALLOPROTEASE ARASP2, CHLOROPLASTIC-RELATED"/>
    <property type="match status" value="1"/>
</dbReference>
<dbReference type="RefSeq" id="WP_099798222.1">
    <property type="nucleotide sequence ID" value="NZ_CP018092.1"/>
</dbReference>
<reference evidence="14" key="2">
    <citation type="journal article" date="2022" name="Front. Microbiol.">
        <title>Comparative Genomic Analysis Revealed Distinct Molecular Components and Organization of CO2-Concentrating Mechanism in Thermophilic Cyanobacteria.</title>
        <authorList>
            <person name="Tang J."/>
            <person name="Zhou H."/>
            <person name="Yao D."/>
            <person name="Riaz S."/>
            <person name="You D."/>
            <person name="Klepacz-Smolka A."/>
            <person name="Daroch M."/>
        </authorList>
    </citation>
    <scope>NUCLEOTIDE SEQUENCE [LARGE SCALE GENOMIC DNA]</scope>
    <source>
        <strain evidence="14">PCC 6715</strain>
    </source>
</reference>
<keyword evidence="6 11" id="KW-0378">Hydrolase</keyword>
<reference evidence="13 14" key="1">
    <citation type="submission" date="2016-11" db="EMBL/GenBank/DDBJ databases">
        <title>Complete genome sequence of thermophilic cyanobacteria strain Synechococcus sp. PCC6715.</title>
        <authorList>
            <person name="Tang J."/>
            <person name="Daroch M."/>
            <person name="Liang Y."/>
            <person name="Jiang D."/>
            <person name="Shah M."/>
        </authorList>
    </citation>
    <scope>NUCLEOTIDE SEQUENCE [LARGE SCALE GENOMIC DNA]</scope>
    <source>
        <strain evidence="13 14">PCC 6715</strain>
    </source>
</reference>
<evidence type="ECO:0000256" key="5">
    <source>
        <dbReference type="ARBA" id="ARBA00022692"/>
    </source>
</evidence>